<evidence type="ECO:0000256" key="1">
    <source>
        <dbReference type="SAM" id="Phobius"/>
    </source>
</evidence>
<feature type="transmembrane region" description="Helical" evidence="1">
    <location>
        <begin position="39"/>
        <end position="59"/>
    </location>
</feature>
<feature type="transmembrane region" description="Helical" evidence="1">
    <location>
        <begin position="66"/>
        <end position="94"/>
    </location>
</feature>
<reference evidence="2 3" key="1">
    <citation type="submission" date="2023-08" db="EMBL/GenBank/DDBJ databases">
        <title>Microbacterium sp. nov., isolated from a waste landfill.</title>
        <authorList>
            <person name="Wen W."/>
        </authorList>
    </citation>
    <scope>NUCLEOTIDE SEQUENCE [LARGE SCALE GENOMIC DNA]</scope>
    <source>
        <strain evidence="2 3">ASV81</strain>
    </source>
</reference>
<protein>
    <submittedName>
        <fullName evidence="2">Uncharacterized protein</fullName>
    </submittedName>
</protein>
<proteinExistence type="predicted"/>
<name>A0ABU0XHQ5_9MICO</name>
<feature type="transmembrane region" description="Helical" evidence="1">
    <location>
        <begin position="12"/>
        <end position="33"/>
    </location>
</feature>
<dbReference type="RefSeq" id="WP_308489349.1">
    <property type="nucleotide sequence ID" value="NZ_JAVFCB010000005.1"/>
</dbReference>
<comment type="caution">
    <text evidence="2">The sequence shown here is derived from an EMBL/GenBank/DDBJ whole genome shotgun (WGS) entry which is preliminary data.</text>
</comment>
<gene>
    <name evidence="2" type="ORF">RBR11_10885</name>
</gene>
<evidence type="ECO:0000313" key="2">
    <source>
        <dbReference type="EMBL" id="MDQ4214417.1"/>
    </source>
</evidence>
<dbReference type="EMBL" id="JAVFCB010000005">
    <property type="protein sequence ID" value="MDQ4214417.1"/>
    <property type="molecule type" value="Genomic_DNA"/>
</dbReference>
<organism evidence="2 3">
    <name type="scientific">Microbacterium capsulatum</name>
    <dbReference type="NCBI Taxonomy" id="3041921"/>
    <lineage>
        <taxon>Bacteria</taxon>
        <taxon>Bacillati</taxon>
        <taxon>Actinomycetota</taxon>
        <taxon>Actinomycetes</taxon>
        <taxon>Micrococcales</taxon>
        <taxon>Microbacteriaceae</taxon>
        <taxon>Microbacterium</taxon>
    </lineage>
</organism>
<evidence type="ECO:0000313" key="3">
    <source>
        <dbReference type="Proteomes" id="UP001230289"/>
    </source>
</evidence>
<keyword evidence="1" id="KW-0812">Transmembrane</keyword>
<keyword evidence="3" id="KW-1185">Reference proteome</keyword>
<sequence length="96" mass="9587">MSDPALAPRSPLTGLVVTWAVAAVGALVIGILAPASTVMAWFVIGFGASILLSFAVQLLRGEAKGFILRVAAGCLGSLLVMGVISIGFGVAALFSA</sequence>
<keyword evidence="1" id="KW-0472">Membrane</keyword>
<dbReference type="Proteomes" id="UP001230289">
    <property type="component" value="Unassembled WGS sequence"/>
</dbReference>
<accession>A0ABU0XHQ5</accession>
<keyword evidence="1" id="KW-1133">Transmembrane helix</keyword>